<dbReference type="EMBL" id="FNIG01000004">
    <property type="protein sequence ID" value="SDN36683.1"/>
    <property type="molecule type" value="Genomic_DNA"/>
</dbReference>
<sequence>MKYILTDLQYRIVTSIFLGGLAGFVLGTLFTLVTLNNYLIFTTLFGIIVGLLICIIIEINKIHDKHSEGE</sequence>
<evidence type="ECO:0000313" key="2">
    <source>
        <dbReference type="EMBL" id="SDN36683.1"/>
    </source>
</evidence>
<dbReference type="RefSeq" id="WP_093856519.1">
    <property type="nucleotide sequence ID" value="NZ_BJVZ01000016.1"/>
</dbReference>
<name>A0A1H0AUD2_9BACI</name>
<dbReference type="AlphaFoldDB" id="A0A1H0AUD2"/>
<gene>
    <name evidence="2" type="ORF">SAMN05216498_2066</name>
</gene>
<keyword evidence="1" id="KW-0812">Transmembrane</keyword>
<protein>
    <submittedName>
        <fullName evidence="2">Uncharacterized protein</fullName>
    </submittedName>
</protein>
<feature type="transmembrane region" description="Helical" evidence="1">
    <location>
        <begin position="38"/>
        <end position="57"/>
    </location>
</feature>
<proteinExistence type="predicted"/>
<feature type="transmembrane region" description="Helical" evidence="1">
    <location>
        <begin position="12"/>
        <end position="32"/>
    </location>
</feature>
<evidence type="ECO:0000256" key="1">
    <source>
        <dbReference type="SAM" id="Phobius"/>
    </source>
</evidence>
<dbReference type="Proteomes" id="UP000199334">
    <property type="component" value="Unassembled WGS sequence"/>
</dbReference>
<organism evidence="2 3">
    <name type="scientific">Tenuibacillus multivorans</name>
    <dbReference type="NCBI Taxonomy" id="237069"/>
    <lineage>
        <taxon>Bacteria</taxon>
        <taxon>Bacillati</taxon>
        <taxon>Bacillota</taxon>
        <taxon>Bacilli</taxon>
        <taxon>Bacillales</taxon>
        <taxon>Bacillaceae</taxon>
        <taxon>Tenuibacillus</taxon>
    </lineage>
</organism>
<reference evidence="2 3" key="1">
    <citation type="submission" date="2016-10" db="EMBL/GenBank/DDBJ databases">
        <authorList>
            <person name="de Groot N.N."/>
        </authorList>
    </citation>
    <scope>NUCLEOTIDE SEQUENCE [LARGE SCALE GENOMIC DNA]</scope>
    <source>
        <strain evidence="2 3">CGMCC 1.3442</strain>
    </source>
</reference>
<keyword evidence="1" id="KW-1133">Transmembrane helix</keyword>
<keyword evidence="3" id="KW-1185">Reference proteome</keyword>
<accession>A0A1H0AUD2</accession>
<keyword evidence="1" id="KW-0472">Membrane</keyword>
<evidence type="ECO:0000313" key="3">
    <source>
        <dbReference type="Proteomes" id="UP000199334"/>
    </source>
</evidence>